<dbReference type="SUPFAM" id="SSF69786">
    <property type="entry name" value="YggU-like"/>
    <property type="match status" value="1"/>
</dbReference>
<protein>
    <submittedName>
        <fullName evidence="2">Uncharacterized protein</fullName>
    </submittedName>
</protein>
<dbReference type="GO" id="GO:0005737">
    <property type="term" value="C:cytoplasm"/>
    <property type="evidence" value="ECO:0007669"/>
    <property type="project" value="TreeGrafter"/>
</dbReference>
<dbReference type="PANTHER" id="PTHR13420">
    <property type="entry name" value="UPF0235 PROTEIN C15ORF40"/>
    <property type="match status" value="1"/>
</dbReference>
<reference evidence="2" key="1">
    <citation type="submission" date="2022-01" db="EMBL/GenBank/DDBJ databases">
        <authorList>
            <person name="King R."/>
        </authorList>
    </citation>
    <scope>NUCLEOTIDE SEQUENCE</scope>
</reference>
<dbReference type="Pfam" id="PF02594">
    <property type="entry name" value="DUF167"/>
    <property type="match status" value="1"/>
</dbReference>
<dbReference type="AlphaFoldDB" id="A0A9N9SEL7"/>
<dbReference type="EMBL" id="OU896720">
    <property type="protein sequence ID" value="CAG9816827.1"/>
    <property type="molecule type" value="Genomic_DNA"/>
</dbReference>
<dbReference type="SMART" id="SM01152">
    <property type="entry name" value="DUF167"/>
    <property type="match status" value="1"/>
</dbReference>
<dbReference type="Gene3D" id="3.30.1200.10">
    <property type="entry name" value="YggU-like"/>
    <property type="match status" value="1"/>
</dbReference>
<gene>
    <name evidence="2" type="ORF">PHAECO_LOCUS4197</name>
</gene>
<keyword evidence="3" id="KW-1185">Reference proteome</keyword>
<name>A0A9N9SEL7_PHACE</name>
<evidence type="ECO:0000313" key="2">
    <source>
        <dbReference type="EMBL" id="CAG9816827.1"/>
    </source>
</evidence>
<dbReference type="InterPro" id="IPR003746">
    <property type="entry name" value="DUF167"/>
</dbReference>
<dbReference type="InterPro" id="IPR036591">
    <property type="entry name" value="YggU-like_sf"/>
</dbReference>
<proteinExistence type="inferred from homology"/>
<dbReference type="OrthoDB" id="244097at2759"/>
<sequence>MWRQFKSVDAFAFPEIHSSRYCHRMPQMNKRSKETNISKEENDPISLNKHNNIIIQVLAKPGAKQNAITGITEDGVGIQINAPPSDGEANAELVKYVSNVLRLHKNDVVFEKGFKSRSKKLKIVGNISIEEVRRKISEEIGS</sequence>
<accession>A0A9N9SEL7</accession>
<comment type="similarity">
    <text evidence="1">Belongs to the UPF0235 family.</text>
</comment>
<dbReference type="HAMAP" id="MF_00634">
    <property type="entry name" value="UPF0235"/>
    <property type="match status" value="1"/>
</dbReference>
<organism evidence="2 3">
    <name type="scientific">Phaedon cochleariae</name>
    <name type="common">Mustard beetle</name>
    <dbReference type="NCBI Taxonomy" id="80249"/>
    <lineage>
        <taxon>Eukaryota</taxon>
        <taxon>Metazoa</taxon>
        <taxon>Ecdysozoa</taxon>
        <taxon>Arthropoda</taxon>
        <taxon>Hexapoda</taxon>
        <taxon>Insecta</taxon>
        <taxon>Pterygota</taxon>
        <taxon>Neoptera</taxon>
        <taxon>Endopterygota</taxon>
        <taxon>Coleoptera</taxon>
        <taxon>Polyphaga</taxon>
        <taxon>Cucujiformia</taxon>
        <taxon>Chrysomeloidea</taxon>
        <taxon>Chrysomelidae</taxon>
        <taxon>Chrysomelinae</taxon>
        <taxon>Chrysomelini</taxon>
        <taxon>Phaedon</taxon>
    </lineage>
</organism>
<dbReference type="PANTHER" id="PTHR13420:SF7">
    <property type="entry name" value="UPF0235 PROTEIN C15ORF40"/>
    <property type="match status" value="1"/>
</dbReference>
<dbReference type="NCBIfam" id="TIGR00251">
    <property type="entry name" value="DUF167 family protein"/>
    <property type="match status" value="1"/>
</dbReference>
<dbReference type="Proteomes" id="UP001153737">
    <property type="component" value="Chromosome 14"/>
</dbReference>
<reference evidence="2" key="2">
    <citation type="submission" date="2022-10" db="EMBL/GenBank/DDBJ databases">
        <authorList>
            <consortium name="ENA_rothamsted_submissions"/>
            <consortium name="culmorum"/>
            <person name="King R."/>
        </authorList>
    </citation>
    <scope>NUCLEOTIDE SEQUENCE</scope>
</reference>
<evidence type="ECO:0000313" key="3">
    <source>
        <dbReference type="Proteomes" id="UP001153737"/>
    </source>
</evidence>
<evidence type="ECO:0000256" key="1">
    <source>
        <dbReference type="ARBA" id="ARBA00010364"/>
    </source>
</evidence>